<dbReference type="GO" id="GO:0009117">
    <property type="term" value="P:nucleotide metabolic process"/>
    <property type="evidence" value="ECO:0007669"/>
    <property type="project" value="UniProtKB-KW"/>
</dbReference>
<evidence type="ECO:0000256" key="2">
    <source>
        <dbReference type="ARBA" id="ARBA00008389"/>
    </source>
</evidence>
<dbReference type="AlphaFoldDB" id="A0A4U5MAT9"/>
<reference evidence="9 10" key="2">
    <citation type="journal article" date="2019" name="G3 (Bethesda)">
        <title>Hybrid Assembly of the Genome of the Entomopathogenic Nematode Steinernema carpocapsae Identifies the X-Chromosome.</title>
        <authorList>
            <person name="Serra L."/>
            <person name="Macchietto M."/>
            <person name="Macias-Munoz A."/>
            <person name="McGill C.J."/>
            <person name="Rodriguez I.M."/>
            <person name="Rodriguez B."/>
            <person name="Murad R."/>
            <person name="Mortazavi A."/>
        </authorList>
    </citation>
    <scope>NUCLEOTIDE SEQUENCE [LARGE SCALE GENOMIC DNA]</scope>
    <source>
        <strain evidence="9 10">ALL</strain>
    </source>
</reference>
<dbReference type="GO" id="GO:0000287">
    <property type="term" value="F:magnesium ion binding"/>
    <property type="evidence" value="ECO:0007669"/>
    <property type="project" value="InterPro"/>
</dbReference>
<evidence type="ECO:0000256" key="4">
    <source>
        <dbReference type="ARBA" id="ARBA00022723"/>
    </source>
</evidence>
<evidence type="ECO:0000313" key="10">
    <source>
        <dbReference type="Proteomes" id="UP000298663"/>
    </source>
</evidence>
<dbReference type="EMBL" id="AZBU02000009">
    <property type="protein sequence ID" value="TKR65533.1"/>
    <property type="molecule type" value="Genomic_DNA"/>
</dbReference>
<dbReference type="GO" id="GO:0000166">
    <property type="term" value="F:nucleotide binding"/>
    <property type="evidence" value="ECO:0007669"/>
    <property type="project" value="UniProtKB-KW"/>
</dbReference>
<name>A0A4U5MAT9_STECR</name>
<dbReference type="Proteomes" id="UP000298663">
    <property type="component" value="Unassembled WGS sequence"/>
</dbReference>
<gene>
    <name evidence="9" type="ORF">L596_025924</name>
</gene>
<keyword evidence="5" id="KW-0547">Nucleotide-binding</keyword>
<keyword evidence="10" id="KW-1185">Reference proteome</keyword>
<dbReference type="STRING" id="34508.A0A4U5MAT9"/>
<evidence type="ECO:0000256" key="3">
    <source>
        <dbReference type="ARBA" id="ARBA00012643"/>
    </source>
</evidence>
<evidence type="ECO:0000313" key="9">
    <source>
        <dbReference type="EMBL" id="TKR65533.1"/>
    </source>
</evidence>
<dbReference type="GO" id="GO:0005737">
    <property type="term" value="C:cytoplasm"/>
    <property type="evidence" value="ECO:0007669"/>
    <property type="project" value="InterPro"/>
</dbReference>
<protein>
    <recommendedName>
        <fullName evidence="3">5'-nucleotidase</fullName>
        <ecNumber evidence="3">3.1.3.5</ecNumber>
    </recommendedName>
</protein>
<keyword evidence="7" id="KW-0460">Magnesium</keyword>
<evidence type="ECO:0000256" key="8">
    <source>
        <dbReference type="ARBA" id="ARBA00023080"/>
    </source>
</evidence>
<dbReference type="InterPro" id="IPR023214">
    <property type="entry name" value="HAD_sf"/>
</dbReference>
<comment type="catalytic activity">
    <reaction evidence="1">
        <text>a ribonucleoside 5'-phosphate + H2O = a ribonucleoside + phosphate</text>
        <dbReference type="Rhea" id="RHEA:12484"/>
        <dbReference type="ChEBI" id="CHEBI:15377"/>
        <dbReference type="ChEBI" id="CHEBI:18254"/>
        <dbReference type="ChEBI" id="CHEBI:43474"/>
        <dbReference type="ChEBI" id="CHEBI:58043"/>
        <dbReference type="EC" id="3.1.3.5"/>
    </reaction>
</comment>
<dbReference type="Pfam" id="PF05822">
    <property type="entry name" value="UMPH-1"/>
    <property type="match status" value="1"/>
</dbReference>
<dbReference type="PANTHER" id="PTHR13045">
    <property type="entry name" value="5'-NUCLEOTIDASE"/>
    <property type="match status" value="1"/>
</dbReference>
<dbReference type="Gene3D" id="3.40.50.1000">
    <property type="entry name" value="HAD superfamily/HAD-like"/>
    <property type="match status" value="1"/>
</dbReference>
<dbReference type="GO" id="GO:0008253">
    <property type="term" value="F:5'-nucleotidase activity"/>
    <property type="evidence" value="ECO:0007669"/>
    <property type="project" value="UniProtKB-EC"/>
</dbReference>
<evidence type="ECO:0000256" key="7">
    <source>
        <dbReference type="ARBA" id="ARBA00022842"/>
    </source>
</evidence>
<keyword evidence="6" id="KW-0378">Hydrolase</keyword>
<dbReference type="InterPro" id="IPR006434">
    <property type="entry name" value="Pyrimidine_nucleotidase_eu"/>
</dbReference>
<keyword evidence="4" id="KW-0479">Metal-binding</keyword>
<accession>A0A4U5MAT9</accession>
<comment type="similarity">
    <text evidence="2">Belongs to the pyrimidine 5'-nucleotidase family.</text>
</comment>
<evidence type="ECO:0000256" key="6">
    <source>
        <dbReference type="ARBA" id="ARBA00022801"/>
    </source>
</evidence>
<evidence type="ECO:0000256" key="1">
    <source>
        <dbReference type="ARBA" id="ARBA00000815"/>
    </source>
</evidence>
<dbReference type="OrthoDB" id="10014216at2759"/>
<dbReference type="PANTHER" id="PTHR13045:SF0">
    <property type="entry name" value="7-METHYLGUANOSINE PHOSPHATE-SPECIFIC 5'-NUCLEOTIDASE"/>
    <property type="match status" value="1"/>
</dbReference>
<dbReference type="SUPFAM" id="SSF56784">
    <property type="entry name" value="HAD-like"/>
    <property type="match status" value="1"/>
</dbReference>
<evidence type="ECO:0000256" key="5">
    <source>
        <dbReference type="ARBA" id="ARBA00022741"/>
    </source>
</evidence>
<dbReference type="EC" id="3.1.3.5" evidence="3"/>
<reference evidence="9 10" key="1">
    <citation type="journal article" date="2015" name="Genome Biol.">
        <title>Comparative genomics of Steinernema reveals deeply conserved gene regulatory networks.</title>
        <authorList>
            <person name="Dillman A.R."/>
            <person name="Macchietto M."/>
            <person name="Porter C.F."/>
            <person name="Rogers A."/>
            <person name="Williams B."/>
            <person name="Antoshechkin I."/>
            <person name="Lee M.M."/>
            <person name="Goodwin Z."/>
            <person name="Lu X."/>
            <person name="Lewis E.E."/>
            <person name="Goodrich-Blair H."/>
            <person name="Stock S.P."/>
            <person name="Adams B.J."/>
            <person name="Sternberg P.W."/>
            <person name="Mortazavi A."/>
        </authorList>
    </citation>
    <scope>NUCLEOTIDE SEQUENCE [LARGE SCALE GENOMIC DNA]</scope>
    <source>
        <strain evidence="9 10">ALL</strain>
    </source>
</reference>
<proteinExistence type="inferred from homology"/>
<dbReference type="InterPro" id="IPR036412">
    <property type="entry name" value="HAD-like_sf"/>
</dbReference>
<keyword evidence="8" id="KW-0546">Nucleotide metabolism</keyword>
<sequence>MLFDENNVCVGIKQPFIHCYNKGGAMLPKDDPYFHEYAIRQNVVMFGDSLGDLTMHHGVERTGALLTVALCNYGDKPELVEKYEKLYDIVVVGDESFDVPIQIVEKVLKG</sequence>
<comment type="caution">
    <text evidence="9">The sequence shown here is derived from an EMBL/GenBank/DDBJ whole genome shotgun (WGS) entry which is preliminary data.</text>
</comment>
<organism evidence="9 10">
    <name type="scientific">Steinernema carpocapsae</name>
    <name type="common">Entomopathogenic nematode</name>
    <dbReference type="NCBI Taxonomy" id="34508"/>
    <lineage>
        <taxon>Eukaryota</taxon>
        <taxon>Metazoa</taxon>
        <taxon>Ecdysozoa</taxon>
        <taxon>Nematoda</taxon>
        <taxon>Chromadorea</taxon>
        <taxon>Rhabditida</taxon>
        <taxon>Tylenchina</taxon>
        <taxon>Panagrolaimomorpha</taxon>
        <taxon>Strongyloidoidea</taxon>
        <taxon>Steinernematidae</taxon>
        <taxon>Steinernema</taxon>
    </lineage>
</organism>